<dbReference type="GO" id="GO:0032259">
    <property type="term" value="P:methylation"/>
    <property type="evidence" value="ECO:0007669"/>
    <property type="project" value="UniProtKB-KW"/>
</dbReference>
<dbReference type="Pfam" id="PF01937">
    <property type="entry name" value="ARMT1-like_dom"/>
    <property type="match status" value="1"/>
</dbReference>
<dbReference type="InterPro" id="IPR036075">
    <property type="entry name" value="ARMT-1-like_metal-bd_sf"/>
</dbReference>
<dbReference type="Gene3D" id="3.40.50.10880">
    <property type="entry name" value="Uncharacterised protein PF01937, DUF89, domain 3"/>
    <property type="match status" value="1"/>
</dbReference>
<keyword evidence="13" id="KW-1185">Reference proteome</keyword>
<comment type="cofactor">
    <cofactor evidence="10">
        <name>Mn(2+)</name>
        <dbReference type="ChEBI" id="CHEBI:29035"/>
    </cofactor>
    <cofactor evidence="10">
        <name>Ni(2+)</name>
        <dbReference type="ChEBI" id="CHEBI:49786"/>
    </cofactor>
</comment>
<keyword evidence="10" id="KW-0489">Methyltransferase</keyword>
<dbReference type="GO" id="GO:0008983">
    <property type="term" value="F:protein-glutamate O-methyltransferase activity"/>
    <property type="evidence" value="ECO:0007669"/>
    <property type="project" value="RHEA"/>
</dbReference>
<evidence type="ECO:0000256" key="3">
    <source>
        <dbReference type="ARBA" id="ARBA00009519"/>
    </source>
</evidence>
<evidence type="ECO:0000256" key="2">
    <source>
        <dbReference type="ARBA" id="ARBA00001326"/>
    </source>
</evidence>
<dbReference type="EC" id="3.1.3.-" evidence="10"/>
<dbReference type="AlphaFoldDB" id="A0A267FI92"/>
<evidence type="ECO:0000256" key="8">
    <source>
        <dbReference type="ARBA" id="ARBA00045980"/>
    </source>
</evidence>
<comment type="catalytic activity">
    <reaction evidence="2 10">
        <text>beta-D-fructose 1-phosphate + H2O = D-fructose + phosphate</text>
        <dbReference type="Rhea" id="RHEA:35603"/>
        <dbReference type="ChEBI" id="CHEBI:15377"/>
        <dbReference type="ChEBI" id="CHEBI:37721"/>
        <dbReference type="ChEBI" id="CHEBI:43474"/>
        <dbReference type="ChEBI" id="CHEBI:138881"/>
    </reaction>
</comment>
<comment type="similarity">
    <text evidence="3 10">Belongs to the damage-control phosphatase family. Sugar phosphate phosphatase III subfamily.</text>
</comment>
<comment type="caution">
    <text evidence="12">The sequence shown here is derived from an EMBL/GenBank/DDBJ whole genome shotgun (WGS) entry which is preliminary data.</text>
</comment>
<proteinExistence type="inferred from homology"/>
<feature type="domain" description="Damage-control phosphatase ARMT1-like metal-binding" evidence="11">
    <location>
        <begin position="29"/>
        <end position="413"/>
    </location>
</feature>
<sequence>AQSSDAATQVDNMPEPLSARFVDSFAYKTVRDRLPVILAKVADSVCRRKSEFNSTDMDRVKSVIIGGVSRLRNELQTDKPLLPLSDSASDTTAWNDYLAELTETLGRAPSWFKEPWLYVECYMYRRLLELVNLADLTVGIDLFAPEKRQSLLGSAALAAAAAEAALAAEAEAEAANGAPQLRRLLRLCLSANLADLSLSALAEAHQLAADDANSSGLIILLDHTDQFVDCLRQRGPAVAVVHIVLDNVGPELVSDLCLAECLLRGGHAAKVRLHTKAAPWFVSDATELDLAATLDWLTSGSAGQSSVQLAESLRSRLSTGQLSSGSDPFWTTWLAFADMETSPLGAKLYKKLSQADCVVLKGDLNYRKAVSDLAWPPTAPLAKAVGRFRPAPLLLVRTLKSNVVAGLAPGQAEAAAAQHSDWMVAGKCGVLQFLPAENA</sequence>
<evidence type="ECO:0000256" key="7">
    <source>
        <dbReference type="ARBA" id="ARBA00023211"/>
    </source>
</evidence>
<name>A0A267FI92_9PLAT</name>
<dbReference type="EMBL" id="NIVC01001066">
    <property type="protein sequence ID" value="PAA72702.1"/>
    <property type="molecule type" value="Genomic_DNA"/>
</dbReference>
<dbReference type="InterPro" id="IPR002791">
    <property type="entry name" value="ARMT1-like_metal-bd"/>
</dbReference>
<evidence type="ECO:0000256" key="10">
    <source>
        <dbReference type="RuleBase" id="RU367030"/>
    </source>
</evidence>
<dbReference type="Gene3D" id="1.20.930.60">
    <property type="match status" value="1"/>
</dbReference>
<evidence type="ECO:0000256" key="5">
    <source>
        <dbReference type="ARBA" id="ARBA00022723"/>
    </source>
</evidence>
<keyword evidence="4" id="KW-0533">Nickel</keyword>
<evidence type="ECO:0000259" key="11">
    <source>
        <dbReference type="Pfam" id="PF01937"/>
    </source>
</evidence>
<gene>
    <name evidence="12" type="ORF">BOX15_Mlig000305g1</name>
</gene>
<protein>
    <recommendedName>
        <fullName evidence="10">Sugar phosphate phosphatase</fullName>
        <ecNumber evidence="10">2.1.1.-</ecNumber>
        <ecNumber evidence="10">3.1.3.-</ecNumber>
    </recommendedName>
</protein>
<accession>A0A267FI92</accession>
<reference evidence="12 13" key="1">
    <citation type="submission" date="2017-06" db="EMBL/GenBank/DDBJ databases">
        <title>A platform for efficient transgenesis in Macrostomum lignano, a flatworm model organism for stem cell research.</title>
        <authorList>
            <person name="Berezikov E."/>
        </authorList>
    </citation>
    <scope>NUCLEOTIDE SEQUENCE [LARGE SCALE GENOMIC DNA]</scope>
    <source>
        <strain evidence="12">DV1</strain>
        <tissue evidence="12">Whole organism</tissue>
    </source>
</reference>
<evidence type="ECO:0000313" key="13">
    <source>
        <dbReference type="Proteomes" id="UP000215902"/>
    </source>
</evidence>
<evidence type="ECO:0000256" key="4">
    <source>
        <dbReference type="ARBA" id="ARBA00022596"/>
    </source>
</evidence>
<keyword evidence="10" id="KW-0808">Transferase</keyword>
<dbReference type="GO" id="GO:0005634">
    <property type="term" value="C:nucleus"/>
    <property type="evidence" value="ECO:0007669"/>
    <property type="project" value="TreeGrafter"/>
</dbReference>
<keyword evidence="5 10" id="KW-0479">Metal-binding</keyword>
<dbReference type="STRING" id="282301.A0A267FI92"/>
<comment type="catalytic activity">
    <reaction evidence="1 10">
        <text>L-glutamyl-[protein] + S-adenosyl-L-methionine = [protein]-L-glutamate 5-O-methyl ester + S-adenosyl-L-homocysteine</text>
        <dbReference type="Rhea" id="RHEA:24452"/>
        <dbReference type="Rhea" id="RHEA-COMP:10208"/>
        <dbReference type="Rhea" id="RHEA-COMP:10311"/>
        <dbReference type="ChEBI" id="CHEBI:29973"/>
        <dbReference type="ChEBI" id="CHEBI:57856"/>
        <dbReference type="ChEBI" id="CHEBI:59789"/>
        <dbReference type="ChEBI" id="CHEBI:82795"/>
    </reaction>
</comment>
<dbReference type="InterPro" id="IPR039763">
    <property type="entry name" value="ARMT1"/>
</dbReference>
<evidence type="ECO:0000256" key="9">
    <source>
        <dbReference type="ARBA" id="ARBA00048809"/>
    </source>
</evidence>
<comment type="catalytic activity">
    <reaction evidence="9 10">
        <text>beta-D-fructose 6-phosphate = dihydroxyacetone + D-glyceraldehyde 3-phosphate</text>
        <dbReference type="Rhea" id="RHEA:28002"/>
        <dbReference type="ChEBI" id="CHEBI:16016"/>
        <dbReference type="ChEBI" id="CHEBI:57634"/>
        <dbReference type="ChEBI" id="CHEBI:59776"/>
    </reaction>
</comment>
<dbReference type="EC" id="2.1.1.-" evidence="10"/>
<dbReference type="OrthoDB" id="541375at2759"/>
<evidence type="ECO:0000256" key="1">
    <source>
        <dbReference type="ARBA" id="ARBA00000807"/>
    </source>
</evidence>
<comment type="domain">
    <text evidence="10">Subfamily III proteins have a conserved RTxK motif about 40-50 residues from the C-terminus; the threonine may be replaced by serine or cysteine.</text>
</comment>
<feature type="non-terminal residue" evidence="12">
    <location>
        <position position="1"/>
    </location>
</feature>
<organism evidence="12 13">
    <name type="scientific">Macrostomum lignano</name>
    <dbReference type="NCBI Taxonomy" id="282301"/>
    <lineage>
        <taxon>Eukaryota</taxon>
        <taxon>Metazoa</taxon>
        <taxon>Spiralia</taxon>
        <taxon>Lophotrochozoa</taxon>
        <taxon>Platyhelminthes</taxon>
        <taxon>Rhabditophora</taxon>
        <taxon>Macrostomorpha</taxon>
        <taxon>Macrostomida</taxon>
        <taxon>Macrostomidae</taxon>
        <taxon>Macrostomum</taxon>
    </lineage>
</organism>
<dbReference type="GO" id="GO:0046872">
    <property type="term" value="F:metal ion binding"/>
    <property type="evidence" value="ECO:0007669"/>
    <property type="project" value="UniProtKB-UniRule"/>
</dbReference>
<dbReference type="PANTHER" id="PTHR12260">
    <property type="entry name" value="DAMAGE-CONTROL PHOSPHATASE ARMT1"/>
    <property type="match status" value="1"/>
</dbReference>
<comment type="function">
    <text evidence="8 10">Metal-dependent phosphatase that shows phosphatase activity against several substrates, including fructose-1-phosphate and fructose-6-phosphate. Its preference for fructose-1-phosphate, a strong glycating agent that causes DNA damage rather than a canonical yeast metabolite, suggests a damage-control function in hexose phosphate metabolism. Has also been shown to have O-methyltransferase activity that methylates glutamate residues of target proteins to form gamma-glutamyl methyl ester residues. Possibly methylates PCNA, suggesting it is involved in the DNA damage response.</text>
</comment>
<dbReference type="GO" id="GO:0097023">
    <property type="term" value="F:fructose 6-phosphate aldolase activity"/>
    <property type="evidence" value="ECO:0007669"/>
    <property type="project" value="RHEA"/>
</dbReference>
<evidence type="ECO:0000256" key="6">
    <source>
        <dbReference type="ARBA" id="ARBA00022801"/>
    </source>
</evidence>
<dbReference type="GO" id="GO:0006974">
    <property type="term" value="P:DNA damage response"/>
    <property type="evidence" value="ECO:0007669"/>
    <property type="project" value="TreeGrafter"/>
</dbReference>
<dbReference type="SUPFAM" id="SSF111321">
    <property type="entry name" value="AF1104-like"/>
    <property type="match status" value="1"/>
</dbReference>
<keyword evidence="7 10" id="KW-0464">Manganese</keyword>
<dbReference type="Proteomes" id="UP000215902">
    <property type="component" value="Unassembled WGS sequence"/>
</dbReference>
<keyword evidence="6 10" id="KW-0378">Hydrolase</keyword>
<evidence type="ECO:0000313" key="12">
    <source>
        <dbReference type="EMBL" id="PAA72702.1"/>
    </source>
</evidence>
<dbReference type="PANTHER" id="PTHR12260:SF6">
    <property type="entry name" value="DAMAGE-CONTROL PHOSPHATASE ARMT1"/>
    <property type="match status" value="1"/>
</dbReference>
<dbReference type="GO" id="GO:0103026">
    <property type="term" value="F:fructose-1-phosphatase activity"/>
    <property type="evidence" value="ECO:0007669"/>
    <property type="project" value="RHEA"/>
</dbReference>